<dbReference type="EMBL" id="FUWL01000005">
    <property type="protein sequence ID" value="SJZ43414.1"/>
    <property type="molecule type" value="Genomic_DNA"/>
</dbReference>
<name>A0A1T4KLZ0_PORCN</name>
<dbReference type="PROSITE" id="PS51257">
    <property type="entry name" value="PROKAR_LIPOPROTEIN"/>
    <property type="match status" value="1"/>
</dbReference>
<evidence type="ECO:0008006" key="3">
    <source>
        <dbReference type="Google" id="ProtNLM"/>
    </source>
</evidence>
<gene>
    <name evidence="1" type="ORF">SAMN02745205_00786</name>
</gene>
<dbReference type="Proteomes" id="UP000189956">
    <property type="component" value="Unassembled WGS sequence"/>
</dbReference>
<sequence>MKKLLFTMIALIGLVVVFSGCKQQSKSEEMQEAFEKAYAEAEQAPQTETQLFLGFQFGMNKKQLNSFLDSLVNAGKVYTDEQYAYKYDFKLSESLDLQISFIPKFENDSLYAITYFLSSEYNLGKEMEMMMMSFNQSERRNSFRGYYVDDIIGETSYHYIKDNMMITFRRNGLSSYMDYENVPIASRVKKEQKAKDDEVKKKSSEDF</sequence>
<organism evidence="1 2">
    <name type="scientific">Porphyromonas cangingivalis</name>
    <dbReference type="NCBI Taxonomy" id="36874"/>
    <lineage>
        <taxon>Bacteria</taxon>
        <taxon>Pseudomonadati</taxon>
        <taxon>Bacteroidota</taxon>
        <taxon>Bacteroidia</taxon>
        <taxon>Bacteroidales</taxon>
        <taxon>Porphyromonadaceae</taxon>
        <taxon>Porphyromonas</taxon>
    </lineage>
</organism>
<evidence type="ECO:0000313" key="2">
    <source>
        <dbReference type="Proteomes" id="UP000189956"/>
    </source>
</evidence>
<dbReference type="RefSeq" id="WP_025839199.1">
    <property type="nucleotide sequence ID" value="NZ_CALTZT010000104.1"/>
</dbReference>
<evidence type="ECO:0000313" key="1">
    <source>
        <dbReference type="EMBL" id="SJZ43414.1"/>
    </source>
</evidence>
<reference evidence="1 2" key="1">
    <citation type="submission" date="2017-02" db="EMBL/GenBank/DDBJ databases">
        <authorList>
            <person name="Peterson S.W."/>
        </authorList>
    </citation>
    <scope>NUCLEOTIDE SEQUENCE [LARGE SCALE GENOMIC DNA]</scope>
    <source>
        <strain evidence="1 2">ATCC 700135</strain>
    </source>
</reference>
<dbReference type="AlphaFoldDB" id="A0A1T4KLZ0"/>
<accession>A0A1T4KLZ0</accession>
<protein>
    <recommendedName>
        <fullName evidence="3">Lipoprotein</fullName>
    </recommendedName>
</protein>
<proteinExistence type="predicted"/>